<organism evidence="1 2">
    <name type="scientific">Actinomycetospora termitidis</name>
    <dbReference type="NCBI Taxonomy" id="3053470"/>
    <lineage>
        <taxon>Bacteria</taxon>
        <taxon>Bacillati</taxon>
        <taxon>Actinomycetota</taxon>
        <taxon>Actinomycetes</taxon>
        <taxon>Pseudonocardiales</taxon>
        <taxon>Pseudonocardiaceae</taxon>
        <taxon>Actinomycetospora</taxon>
    </lineage>
</organism>
<dbReference type="RefSeq" id="WP_286055548.1">
    <property type="nucleotide sequence ID" value="NZ_JASVWF010000006.1"/>
</dbReference>
<keyword evidence="2" id="KW-1185">Reference proteome</keyword>
<reference evidence="1 2" key="1">
    <citation type="submission" date="2023-06" db="EMBL/GenBank/DDBJ databases">
        <title>Actinomycetospora Odt1-22.</title>
        <authorList>
            <person name="Supong K."/>
        </authorList>
    </citation>
    <scope>NUCLEOTIDE SEQUENCE [LARGE SCALE GENOMIC DNA]</scope>
    <source>
        <strain evidence="1 2">Odt1-22</strain>
    </source>
</reference>
<sequence length="283" mass="31552">MHVMIDAFHLVKGGNEPDEYEDAFSTMKRAGADVARSGGRARFAVADGATDGYDPGGWARQLARSFAPSTEYEPWWLCAPTETAVHQWYEEMQTRWAEVDRVFPHSWARRKFEESASYATFLAGEIDLLDSDRPQWTALGIGDTVLFQVRDHERLRHVPPLAPGDFGTSPQALSSRSVHLERMVECTTFWSGDLRLGDRLYVATDAVAAWLLRADADPGRRREVWELLAALSEPEEFAELVEGERGSGAMDNDDSTLLRMRIVARPPDTVAVCLPTLGQVASP</sequence>
<dbReference type="Proteomes" id="UP001231924">
    <property type="component" value="Unassembled WGS sequence"/>
</dbReference>
<dbReference type="EMBL" id="JASVWF010000006">
    <property type="protein sequence ID" value="MDL5158984.1"/>
    <property type="molecule type" value="Genomic_DNA"/>
</dbReference>
<gene>
    <name evidence="1" type="ORF">QRT03_23655</name>
</gene>
<proteinExistence type="predicted"/>
<comment type="caution">
    <text evidence="1">The sequence shown here is derived from an EMBL/GenBank/DDBJ whole genome shotgun (WGS) entry which is preliminary data.</text>
</comment>
<name>A0ABT7MFQ5_9PSEU</name>
<evidence type="ECO:0000313" key="2">
    <source>
        <dbReference type="Proteomes" id="UP001231924"/>
    </source>
</evidence>
<accession>A0ABT7MFQ5</accession>
<protein>
    <submittedName>
        <fullName evidence="1">Uncharacterized protein</fullName>
    </submittedName>
</protein>
<evidence type="ECO:0000313" key="1">
    <source>
        <dbReference type="EMBL" id="MDL5158984.1"/>
    </source>
</evidence>